<name>A0A9W6KID1_9ACTN</name>
<feature type="region of interest" description="Disordered" evidence="1">
    <location>
        <begin position="291"/>
        <end position="314"/>
    </location>
</feature>
<proteinExistence type="predicted"/>
<dbReference type="Gene3D" id="1.25.10.10">
    <property type="entry name" value="Leucine-rich Repeat Variant"/>
    <property type="match status" value="1"/>
</dbReference>
<dbReference type="RefSeq" id="WP_261962851.1">
    <property type="nucleotide sequence ID" value="NZ_BAAAXA010000001.1"/>
</dbReference>
<dbReference type="InterPro" id="IPR011989">
    <property type="entry name" value="ARM-like"/>
</dbReference>
<dbReference type="AlphaFoldDB" id="A0A9W6KID1"/>
<dbReference type="EMBL" id="BSFP01000006">
    <property type="protein sequence ID" value="GLL00084.1"/>
    <property type="molecule type" value="Genomic_DNA"/>
</dbReference>
<organism evidence="2 3">
    <name type="scientific">Dactylosporangium matsuzakiense</name>
    <dbReference type="NCBI Taxonomy" id="53360"/>
    <lineage>
        <taxon>Bacteria</taxon>
        <taxon>Bacillati</taxon>
        <taxon>Actinomycetota</taxon>
        <taxon>Actinomycetes</taxon>
        <taxon>Micromonosporales</taxon>
        <taxon>Micromonosporaceae</taxon>
        <taxon>Dactylosporangium</taxon>
    </lineage>
</organism>
<reference evidence="2" key="2">
    <citation type="submission" date="2023-01" db="EMBL/GenBank/DDBJ databases">
        <authorList>
            <person name="Sun Q."/>
            <person name="Evtushenko L."/>
        </authorList>
    </citation>
    <scope>NUCLEOTIDE SEQUENCE</scope>
    <source>
        <strain evidence="2">VKM Ac-1321</strain>
    </source>
</reference>
<dbReference type="Proteomes" id="UP001143480">
    <property type="component" value="Unassembled WGS sequence"/>
</dbReference>
<reference evidence="2" key="1">
    <citation type="journal article" date="2014" name="Int. J. Syst. Evol. Microbiol.">
        <title>Complete genome sequence of Corynebacterium casei LMG S-19264T (=DSM 44701T), isolated from a smear-ripened cheese.</title>
        <authorList>
            <consortium name="US DOE Joint Genome Institute (JGI-PGF)"/>
            <person name="Walter F."/>
            <person name="Albersmeier A."/>
            <person name="Kalinowski J."/>
            <person name="Ruckert C."/>
        </authorList>
    </citation>
    <scope>NUCLEOTIDE SEQUENCE</scope>
    <source>
        <strain evidence="2">VKM Ac-1321</strain>
    </source>
</reference>
<keyword evidence="3" id="KW-1185">Reference proteome</keyword>
<sequence>MSADRRRPGLRELLADRAVAEGDGGIRLTALRALDERFGPERDRLARAASEDTDAGVREYALARLAATRLLAEHFTGTVQSRDLIIRQAAGETDTVVRLAAVRALIRSVADPAVQAQLFLRVEKDGEPQIVREAAEALADWRDYAGRVCDRLAARAQEDDYAGVRLAAIETLVSRQPLSEIADLLWDRAEHDPDPDPAVFRTAAETLAAGPDATGALAALLRHRAGPPAEPAIRREACELLGRRFGADPAARALLVQRARDDEEVEVRRAAVAALDEGGARRPEARALLIDPGSRLAAPGRPGRPAGRLTSTTR</sequence>
<dbReference type="SUPFAM" id="SSF48371">
    <property type="entry name" value="ARM repeat"/>
    <property type="match status" value="2"/>
</dbReference>
<comment type="caution">
    <text evidence="2">The sequence shown here is derived from an EMBL/GenBank/DDBJ whole genome shotgun (WGS) entry which is preliminary data.</text>
</comment>
<protein>
    <recommendedName>
        <fullName evidence="4">HEAT repeat protein</fullName>
    </recommendedName>
</protein>
<feature type="compositionally biased region" description="Low complexity" evidence="1">
    <location>
        <begin position="297"/>
        <end position="308"/>
    </location>
</feature>
<evidence type="ECO:0000313" key="3">
    <source>
        <dbReference type="Proteomes" id="UP001143480"/>
    </source>
</evidence>
<accession>A0A9W6KID1</accession>
<evidence type="ECO:0008006" key="4">
    <source>
        <dbReference type="Google" id="ProtNLM"/>
    </source>
</evidence>
<dbReference type="Pfam" id="PF13646">
    <property type="entry name" value="HEAT_2"/>
    <property type="match status" value="2"/>
</dbReference>
<dbReference type="InterPro" id="IPR016024">
    <property type="entry name" value="ARM-type_fold"/>
</dbReference>
<evidence type="ECO:0000313" key="2">
    <source>
        <dbReference type="EMBL" id="GLL00084.1"/>
    </source>
</evidence>
<evidence type="ECO:0000256" key="1">
    <source>
        <dbReference type="SAM" id="MobiDB-lite"/>
    </source>
</evidence>
<gene>
    <name evidence="2" type="ORF">GCM10017581_018240</name>
</gene>